<feature type="transmembrane region" description="Helical" evidence="7">
    <location>
        <begin position="12"/>
        <end position="32"/>
    </location>
</feature>
<evidence type="ECO:0000256" key="3">
    <source>
        <dbReference type="ARBA" id="ARBA00022475"/>
    </source>
</evidence>
<dbReference type="GO" id="GO:0005886">
    <property type="term" value="C:plasma membrane"/>
    <property type="evidence" value="ECO:0007669"/>
    <property type="project" value="UniProtKB-SubCell"/>
</dbReference>
<dbReference type="GO" id="GO:0016413">
    <property type="term" value="F:O-acetyltransferase activity"/>
    <property type="evidence" value="ECO:0007669"/>
    <property type="project" value="TreeGrafter"/>
</dbReference>
<feature type="domain" description="Acyltransferase 3" evidence="8">
    <location>
        <begin position="14"/>
        <end position="346"/>
    </location>
</feature>
<feature type="transmembrane region" description="Helical" evidence="7">
    <location>
        <begin position="296"/>
        <end position="318"/>
    </location>
</feature>
<dbReference type="Proteomes" id="UP000051006">
    <property type="component" value="Unassembled WGS sequence"/>
</dbReference>
<evidence type="ECO:0000256" key="5">
    <source>
        <dbReference type="ARBA" id="ARBA00022989"/>
    </source>
</evidence>
<gene>
    <name evidence="9" type="ORF">IV57_GL002483</name>
</gene>
<feature type="transmembrane region" description="Helical" evidence="7">
    <location>
        <begin position="44"/>
        <end position="67"/>
    </location>
</feature>
<keyword evidence="6 7" id="KW-0472">Membrane</keyword>
<dbReference type="AlphaFoldDB" id="A0A0R2LMU5"/>
<dbReference type="GO" id="GO:0009246">
    <property type="term" value="P:enterobacterial common antigen biosynthetic process"/>
    <property type="evidence" value="ECO:0007669"/>
    <property type="project" value="TreeGrafter"/>
</dbReference>
<dbReference type="OrthoDB" id="569695at2"/>
<feature type="transmembrane region" description="Helical" evidence="7">
    <location>
        <begin position="134"/>
        <end position="154"/>
    </location>
</feature>
<dbReference type="RefSeq" id="WP_057880588.1">
    <property type="nucleotide sequence ID" value="NZ_JQCF01000008.1"/>
</dbReference>
<evidence type="ECO:0000313" key="10">
    <source>
        <dbReference type="Proteomes" id="UP000051006"/>
    </source>
</evidence>
<feature type="transmembrane region" description="Helical" evidence="7">
    <location>
        <begin position="201"/>
        <end position="218"/>
    </location>
</feature>
<evidence type="ECO:0000256" key="1">
    <source>
        <dbReference type="ARBA" id="ARBA00004651"/>
    </source>
</evidence>
<comment type="subcellular location">
    <subcellularLocation>
        <location evidence="1">Cell membrane</location>
        <topology evidence="1">Multi-pass membrane protein</topology>
    </subcellularLocation>
</comment>
<name>A0A0R2LMU5_9LACO</name>
<dbReference type="PANTHER" id="PTHR40074">
    <property type="entry name" value="O-ACETYLTRANSFERASE WECH"/>
    <property type="match status" value="1"/>
</dbReference>
<keyword evidence="5 7" id="KW-1133">Transmembrane helix</keyword>
<feature type="transmembrane region" description="Helical" evidence="7">
    <location>
        <begin position="161"/>
        <end position="181"/>
    </location>
</feature>
<comment type="similarity">
    <text evidence="2">Belongs to the acyltransferase 3 family.</text>
</comment>
<organism evidence="9 10">
    <name type="scientific">Companilactobacillus kimchiensis</name>
    <dbReference type="NCBI Taxonomy" id="993692"/>
    <lineage>
        <taxon>Bacteria</taxon>
        <taxon>Bacillati</taxon>
        <taxon>Bacillota</taxon>
        <taxon>Bacilli</taxon>
        <taxon>Lactobacillales</taxon>
        <taxon>Lactobacillaceae</taxon>
        <taxon>Companilactobacillus</taxon>
    </lineage>
</organism>
<evidence type="ECO:0000259" key="8">
    <source>
        <dbReference type="Pfam" id="PF01757"/>
    </source>
</evidence>
<accession>A0A0R2LMU5</accession>
<proteinExistence type="inferred from homology"/>
<dbReference type="STRING" id="993692.IV57_GL002483"/>
<feature type="transmembrane region" description="Helical" evidence="7">
    <location>
        <begin position="330"/>
        <end position="356"/>
    </location>
</feature>
<keyword evidence="4 7" id="KW-0812">Transmembrane</keyword>
<comment type="caution">
    <text evidence="9">The sequence shown here is derived from an EMBL/GenBank/DDBJ whole genome shotgun (WGS) entry which is preliminary data.</text>
</comment>
<dbReference type="InterPro" id="IPR002656">
    <property type="entry name" value="Acyl_transf_3_dom"/>
</dbReference>
<sequence length="373" mass="44051">MNHKDNSDSTDIGDYMKVFACTAVMMQSVLSLVLTTDPDHNTQIIIGILYNFVKFTAPAFIFGILYTTTRTTNQNHWSNYDKFFRKHWSALFVPTIWWTLTYLMIFPNVQQVNHFNSFGSFIWQFINGNAAPHLWYNTMMLQFILLMPFFWSLAHWVKNNIGHTIFTIMVTIIVFAIWIKFYDMQVFHGPHQQNWYLLDRFFFSFVIYGIFGVLAWMSRDKFEALIQKTLPISLILFCISFYWTNKELFNFGYPIKLTNAPYYKFSMTLYSLIIISLIAALAIYQLRKHSQTLPFFHFLAIYAYRAYLSNVFWLQIIWKLFGSTLSTANPLLAIISCYLLTWGLSFTSAYIFHVLWVKTKSIINKIGFRLPIE</sequence>
<protein>
    <recommendedName>
        <fullName evidence="8">Acyltransferase 3 domain-containing protein</fullName>
    </recommendedName>
</protein>
<feature type="transmembrane region" description="Helical" evidence="7">
    <location>
        <begin position="225"/>
        <end position="243"/>
    </location>
</feature>
<dbReference type="PANTHER" id="PTHR40074:SF2">
    <property type="entry name" value="O-ACETYLTRANSFERASE WECH"/>
    <property type="match status" value="1"/>
</dbReference>
<feature type="transmembrane region" description="Helical" evidence="7">
    <location>
        <begin position="88"/>
        <end position="106"/>
    </location>
</feature>
<evidence type="ECO:0000256" key="7">
    <source>
        <dbReference type="SAM" id="Phobius"/>
    </source>
</evidence>
<reference evidence="9 10" key="1">
    <citation type="journal article" date="2015" name="Genome Announc.">
        <title>Expanding the biotechnology potential of lactobacilli through comparative genomics of 213 strains and associated genera.</title>
        <authorList>
            <person name="Sun Z."/>
            <person name="Harris H.M."/>
            <person name="McCann A."/>
            <person name="Guo C."/>
            <person name="Argimon S."/>
            <person name="Zhang W."/>
            <person name="Yang X."/>
            <person name="Jeffery I.B."/>
            <person name="Cooney J.C."/>
            <person name="Kagawa T.F."/>
            <person name="Liu W."/>
            <person name="Song Y."/>
            <person name="Salvetti E."/>
            <person name="Wrobel A."/>
            <person name="Rasinkangas P."/>
            <person name="Parkhill J."/>
            <person name="Rea M.C."/>
            <person name="O'Sullivan O."/>
            <person name="Ritari J."/>
            <person name="Douillard F.P."/>
            <person name="Paul Ross R."/>
            <person name="Yang R."/>
            <person name="Briner A.E."/>
            <person name="Felis G.E."/>
            <person name="de Vos W.M."/>
            <person name="Barrangou R."/>
            <person name="Klaenhammer T.R."/>
            <person name="Caufield P.W."/>
            <person name="Cui Y."/>
            <person name="Zhang H."/>
            <person name="O'Toole P.W."/>
        </authorList>
    </citation>
    <scope>NUCLEOTIDE SEQUENCE [LARGE SCALE GENOMIC DNA]</scope>
    <source>
        <strain evidence="9 10">DSM 24716</strain>
    </source>
</reference>
<feature type="transmembrane region" description="Helical" evidence="7">
    <location>
        <begin position="263"/>
        <end position="284"/>
    </location>
</feature>
<evidence type="ECO:0000256" key="6">
    <source>
        <dbReference type="ARBA" id="ARBA00023136"/>
    </source>
</evidence>
<evidence type="ECO:0000256" key="4">
    <source>
        <dbReference type="ARBA" id="ARBA00022692"/>
    </source>
</evidence>
<evidence type="ECO:0000256" key="2">
    <source>
        <dbReference type="ARBA" id="ARBA00007400"/>
    </source>
</evidence>
<dbReference type="EMBL" id="JQCF01000008">
    <property type="protein sequence ID" value="KRN99668.1"/>
    <property type="molecule type" value="Genomic_DNA"/>
</dbReference>
<dbReference type="PATRIC" id="fig|993692.3.peg.2531"/>
<dbReference type="Pfam" id="PF01757">
    <property type="entry name" value="Acyl_transf_3"/>
    <property type="match status" value="1"/>
</dbReference>
<keyword evidence="3" id="KW-1003">Cell membrane</keyword>
<evidence type="ECO:0000313" key="9">
    <source>
        <dbReference type="EMBL" id="KRN99668.1"/>
    </source>
</evidence>
<keyword evidence="10" id="KW-1185">Reference proteome</keyword>